<dbReference type="PANTHER" id="PTHR15629">
    <property type="entry name" value="SH3YL1 PROTEIN"/>
    <property type="match status" value="1"/>
</dbReference>
<feature type="compositionally biased region" description="Low complexity" evidence="1">
    <location>
        <begin position="515"/>
        <end position="528"/>
    </location>
</feature>
<dbReference type="EMBL" id="NKHU02000321">
    <property type="protein sequence ID" value="RHZ44546.1"/>
    <property type="molecule type" value="Genomic_DNA"/>
</dbReference>
<dbReference type="AlphaFoldDB" id="A0A397G5D3"/>
<evidence type="ECO:0000259" key="2">
    <source>
        <dbReference type="Pfam" id="PF04366"/>
    </source>
</evidence>
<feature type="compositionally biased region" description="Polar residues" evidence="1">
    <location>
        <begin position="648"/>
        <end position="658"/>
    </location>
</feature>
<dbReference type="InterPro" id="IPR007461">
    <property type="entry name" value="Ysc84_actin-binding"/>
</dbReference>
<dbReference type="OrthoDB" id="443981at2759"/>
<dbReference type="STRING" id="41047.A0A397G5D3"/>
<dbReference type="Pfam" id="PF04366">
    <property type="entry name" value="Ysc84"/>
    <property type="match status" value="1"/>
</dbReference>
<dbReference type="GO" id="GO:0035091">
    <property type="term" value="F:phosphatidylinositol binding"/>
    <property type="evidence" value="ECO:0007669"/>
    <property type="project" value="TreeGrafter"/>
</dbReference>
<dbReference type="Proteomes" id="UP000215305">
    <property type="component" value="Unassembled WGS sequence"/>
</dbReference>
<evidence type="ECO:0000256" key="1">
    <source>
        <dbReference type="SAM" id="MobiDB-lite"/>
    </source>
</evidence>
<protein>
    <recommendedName>
        <fullName evidence="2">Ysc84 actin-binding domain-containing protein</fullName>
    </recommendedName>
</protein>
<dbReference type="VEuPathDB" id="FungiDB:CDV56_101287"/>
<dbReference type="InterPro" id="IPR051702">
    <property type="entry name" value="SH3_domain_YSC84-like"/>
</dbReference>
<comment type="caution">
    <text evidence="3">The sequence shown here is derived from an EMBL/GenBank/DDBJ whole genome shotgun (WGS) entry which is preliminary data.</text>
</comment>
<evidence type="ECO:0000313" key="4">
    <source>
        <dbReference type="Proteomes" id="UP000215305"/>
    </source>
</evidence>
<accession>A0A397G5D3</accession>
<dbReference type="RefSeq" id="XP_026610410.1">
    <property type="nucleotide sequence ID" value="XM_026754906.1"/>
</dbReference>
<dbReference type="PANTHER" id="PTHR15629:SF8">
    <property type="entry name" value="DUF500 DOMAIN PROTEIN (AFU_ORTHOLOGUE AFUA_5G07310)"/>
    <property type="match status" value="1"/>
</dbReference>
<gene>
    <name evidence="3" type="ORF">CDV56_101287</name>
</gene>
<sequence>MAPSIWERAKVGGKKGFDKAWNTVDKLGAPVNRLSNRVGAEAFWPMTLDKESDKAARILRSFCKDGFYATEDSERNGTDSNGKIDRPKGKQRVIKKIPAPVIQRAVGLAIFTTMRTGLWLSGSGGSGVLLARIPETGEWSPPSGIMLHTAGIGFLAGVDIYDCVVVINTFEALEAFKKVRCTLGGEVSAAAGPFGVGGVLESEVHKRQAPIWTYMKSRGLYAGVQVDGTIIIERTDENERFYGERISVTDILAGKAKRPPDSIKTLIQTIKAAQGDIDVDENLIPPPGQTPGDVELQPATTFGVPDPDDPDPFGVKALEAEGLFIREAGTRTRPTQDVFEFKPSPHSPIYSTFRRSLDSSPRSSWRASVQSHASVDRGTQTDGAPYTAPTSISRASSGSTRADRTERNPWDAEDGWDTVIPERPAHLTRDPEHDSDQDSVDDDYEVHEVSSATVSKRESTTPSSPVSIEDTTAPPEVKRHSPTFTRARLVTIPKRLPPALPPRNPHREPVPISQSTPTSPTSTTSSSPDGRRSVASHPDNSTVNGFAELPLHPDNYSSATLLLNEAPRSHNQASAEKDEFHSVASAQASDDEAEPDAATVNDLSKKGSDEDDISGLAYGDHAALEATESVANIKAQQSAPKPEPTDATLEQTKSVSESETQKALELTQSA</sequence>
<reference evidence="3" key="1">
    <citation type="submission" date="2018-08" db="EMBL/GenBank/DDBJ databases">
        <title>Draft genome sequence of azole-resistant Aspergillus thermomutatus (Neosartorya pseudofischeri) strain HMR AF 39, isolated from a human nasal aspirate.</title>
        <authorList>
            <person name="Parent-Michaud M."/>
            <person name="Dufresne P.J."/>
            <person name="Fournier E."/>
            <person name="Martineau C."/>
            <person name="Moreira S."/>
            <person name="Perkins V."/>
            <person name="De Repentigny L."/>
            <person name="Dufresne S.F."/>
        </authorList>
    </citation>
    <scope>NUCLEOTIDE SEQUENCE [LARGE SCALE GENOMIC DNA]</scope>
    <source>
        <strain evidence="3">HMR AF 39</strain>
    </source>
</reference>
<feature type="compositionally biased region" description="Basic and acidic residues" evidence="1">
    <location>
        <begin position="423"/>
        <end position="436"/>
    </location>
</feature>
<dbReference type="GeneID" id="38123261"/>
<proteinExistence type="predicted"/>
<organism evidence="3 4">
    <name type="scientific">Aspergillus thermomutatus</name>
    <name type="common">Neosartorya pseudofischeri</name>
    <dbReference type="NCBI Taxonomy" id="41047"/>
    <lineage>
        <taxon>Eukaryota</taxon>
        <taxon>Fungi</taxon>
        <taxon>Dikarya</taxon>
        <taxon>Ascomycota</taxon>
        <taxon>Pezizomycotina</taxon>
        <taxon>Eurotiomycetes</taxon>
        <taxon>Eurotiomycetidae</taxon>
        <taxon>Eurotiales</taxon>
        <taxon>Aspergillaceae</taxon>
        <taxon>Aspergillus</taxon>
        <taxon>Aspergillus subgen. Fumigati</taxon>
    </lineage>
</organism>
<feature type="region of interest" description="Disordered" evidence="1">
    <location>
        <begin position="633"/>
        <end position="670"/>
    </location>
</feature>
<feature type="domain" description="Ysc84 actin-binding" evidence="2">
    <location>
        <begin position="148"/>
        <end position="273"/>
    </location>
</feature>
<dbReference type="CDD" id="cd11524">
    <property type="entry name" value="SYLF"/>
    <property type="match status" value="1"/>
</dbReference>
<keyword evidence="4" id="KW-1185">Reference proteome</keyword>
<feature type="compositionally biased region" description="Polar residues" evidence="1">
    <location>
        <begin position="450"/>
        <end position="470"/>
    </location>
</feature>
<feature type="region of interest" description="Disordered" evidence="1">
    <location>
        <begin position="334"/>
        <end position="615"/>
    </location>
</feature>
<feature type="compositionally biased region" description="Basic and acidic residues" evidence="1">
    <location>
        <begin position="401"/>
        <end position="410"/>
    </location>
</feature>
<evidence type="ECO:0000313" key="3">
    <source>
        <dbReference type="EMBL" id="RHZ44546.1"/>
    </source>
</evidence>
<feature type="compositionally biased region" description="Polar residues" evidence="1">
    <location>
        <begin position="349"/>
        <end position="400"/>
    </location>
</feature>
<name>A0A397G5D3_ASPTH</name>